<protein>
    <submittedName>
        <fullName evidence="1">6-hydroxy-D-nicotine oxidase</fullName>
    </submittedName>
</protein>
<gene>
    <name evidence="1" type="ORF">F4820DRAFT_440136</name>
</gene>
<accession>A0ACB9YJB6</accession>
<evidence type="ECO:0000313" key="1">
    <source>
        <dbReference type="EMBL" id="KAI4859302.1"/>
    </source>
</evidence>
<name>A0ACB9YJB6_9PEZI</name>
<keyword evidence="2" id="KW-1185">Reference proteome</keyword>
<sequence>MSKSAAAACATLTSALPERVITPDDVKYESVRDFPWSQTCWLPAACYVRPHTPDEVAIALKAIKETGSQFTIRGGGHNCNPNVSSIDGSGVVIDLRDLNSISIDKSSGIASMGAGSNWGQVYAFLEEHGLTAIGGRQKDVGVGGFLLGGGLPAFSNLHGLGADSIANFEVVLADSTIVNANRGENPDLYRALKGGGTNFGIVTRFDIQTYEIKAQYTLNVYDRADYANILRATVEVQKAMETDPKYGMFVTFYPTMSVVGLFYADWASETPKAFQPFLNLKSLVNSVVPTTNGTVKSLVDVLGPATHLRHHVSMASSKVSYDLYLDIHKHWLAMLEKYPGAGNMFYALQPLSTAVAQLAEIRGGNTLGIKRVPQSWWAFAAEWSGQENDAAGYQGVDELCSGMRNIAEGKGQLLDLIFMNDASVSQNVLASYGADNVRRLQETAAKYDPDGVFQKQQKDGFLLRKL</sequence>
<evidence type="ECO:0000313" key="2">
    <source>
        <dbReference type="Proteomes" id="UP001497700"/>
    </source>
</evidence>
<dbReference type="EMBL" id="MU393642">
    <property type="protein sequence ID" value="KAI4859302.1"/>
    <property type="molecule type" value="Genomic_DNA"/>
</dbReference>
<organism evidence="1 2">
    <name type="scientific">Hypoxylon rubiginosum</name>
    <dbReference type="NCBI Taxonomy" id="110542"/>
    <lineage>
        <taxon>Eukaryota</taxon>
        <taxon>Fungi</taxon>
        <taxon>Dikarya</taxon>
        <taxon>Ascomycota</taxon>
        <taxon>Pezizomycotina</taxon>
        <taxon>Sordariomycetes</taxon>
        <taxon>Xylariomycetidae</taxon>
        <taxon>Xylariales</taxon>
        <taxon>Hypoxylaceae</taxon>
        <taxon>Hypoxylon</taxon>
    </lineage>
</organism>
<reference evidence="1 2" key="1">
    <citation type="journal article" date="2022" name="New Phytol.">
        <title>Ecological generalism drives hyperdiversity of secondary metabolite gene clusters in xylarialean endophytes.</title>
        <authorList>
            <person name="Franco M.E.E."/>
            <person name="Wisecaver J.H."/>
            <person name="Arnold A.E."/>
            <person name="Ju Y.M."/>
            <person name="Slot J.C."/>
            <person name="Ahrendt S."/>
            <person name="Moore L.P."/>
            <person name="Eastman K.E."/>
            <person name="Scott K."/>
            <person name="Konkel Z."/>
            <person name="Mondo S.J."/>
            <person name="Kuo A."/>
            <person name="Hayes R.D."/>
            <person name="Haridas S."/>
            <person name="Andreopoulos B."/>
            <person name="Riley R."/>
            <person name="LaButti K."/>
            <person name="Pangilinan J."/>
            <person name="Lipzen A."/>
            <person name="Amirebrahimi M."/>
            <person name="Yan J."/>
            <person name="Adam C."/>
            <person name="Keymanesh K."/>
            <person name="Ng V."/>
            <person name="Louie K."/>
            <person name="Northen T."/>
            <person name="Drula E."/>
            <person name="Henrissat B."/>
            <person name="Hsieh H.M."/>
            <person name="Youens-Clark K."/>
            <person name="Lutzoni F."/>
            <person name="Miadlikowska J."/>
            <person name="Eastwood D.C."/>
            <person name="Hamelin R.C."/>
            <person name="Grigoriev I.V."/>
            <person name="U'Ren J.M."/>
        </authorList>
    </citation>
    <scope>NUCLEOTIDE SEQUENCE [LARGE SCALE GENOMIC DNA]</scope>
    <source>
        <strain evidence="1 2">CBS 119005</strain>
    </source>
</reference>
<dbReference type="Proteomes" id="UP001497700">
    <property type="component" value="Unassembled WGS sequence"/>
</dbReference>
<comment type="caution">
    <text evidence="1">The sequence shown here is derived from an EMBL/GenBank/DDBJ whole genome shotgun (WGS) entry which is preliminary data.</text>
</comment>
<proteinExistence type="predicted"/>